<gene>
    <name evidence="2" type="ORF">HKN21_01910</name>
</gene>
<dbReference type="InterPro" id="IPR013096">
    <property type="entry name" value="Cupin_2"/>
</dbReference>
<reference evidence="2 3" key="1">
    <citation type="submission" date="2020-03" db="EMBL/GenBank/DDBJ databases">
        <title>Metabolic flexibility allows generalist bacteria to become dominant in a frequently disturbed ecosystem.</title>
        <authorList>
            <person name="Chen Y.-J."/>
            <person name="Leung P.M."/>
            <person name="Bay S.K."/>
            <person name="Hugenholtz P."/>
            <person name="Kessler A.J."/>
            <person name="Shelley G."/>
            <person name="Waite D.W."/>
            <person name="Cook P.L."/>
            <person name="Greening C."/>
        </authorList>
    </citation>
    <scope>NUCLEOTIDE SEQUENCE [LARGE SCALE GENOMIC DNA]</scope>
    <source>
        <strain evidence="2">SS_bin_28</strain>
    </source>
</reference>
<dbReference type="Proteomes" id="UP000547674">
    <property type="component" value="Unassembled WGS sequence"/>
</dbReference>
<dbReference type="InterPro" id="IPR014710">
    <property type="entry name" value="RmlC-like_jellyroll"/>
</dbReference>
<dbReference type="Pfam" id="PF07883">
    <property type="entry name" value="Cupin_2"/>
    <property type="match status" value="1"/>
</dbReference>
<dbReference type="Gene3D" id="2.60.120.10">
    <property type="entry name" value="Jelly Rolls"/>
    <property type="match status" value="1"/>
</dbReference>
<evidence type="ECO:0000313" key="2">
    <source>
        <dbReference type="EMBL" id="NNF05493.1"/>
    </source>
</evidence>
<proteinExistence type="predicted"/>
<evidence type="ECO:0000259" key="1">
    <source>
        <dbReference type="Pfam" id="PF07883"/>
    </source>
</evidence>
<name>A0A7Y2E5C1_UNCEI</name>
<organism evidence="2 3">
    <name type="scientific">Eiseniibacteriota bacterium</name>
    <dbReference type="NCBI Taxonomy" id="2212470"/>
    <lineage>
        <taxon>Bacteria</taxon>
        <taxon>Candidatus Eiseniibacteriota</taxon>
    </lineage>
</organism>
<dbReference type="EMBL" id="JABDJR010000063">
    <property type="protein sequence ID" value="NNF05493.1"/>
    <property type="molecule type" value="Genomic_DNA"/>
</dbReference>
<dbReference type="PROSITE" id="PS51257">
    <property type="entry name" value="PROKAR_LIPOPROTEIN"/>
    <property type="match status" value="1"/>
</dbReference>
<dbReference type="SUPFAM" id="SSF51182">
    <property type="entry name" value="RmlC-like cupins"/>
    <property type="match status" value="1"/>
</dbReference>
<evidence type="ECO:0000313" key="3">
    <source>
        <dbReference type="Proteomes" id="UP000547674"/>
    </source>
</evidence>
<protein>
    <submittedName>
        <fullName evidence="2">Cupin domain-containing protein</fullName>
    </submittedName>
</protein>
<accession>A0A7Y2E5C1</accession>
<comment type="caution">
    <text evidence="2">The sequence shown here is derived from an EMBL/GenBank/DDBJ whole genome shotgun (WGS) entry which is preliminary data.</text>
</comment>
<dbReference type="CDD" id="cd02208">
    <property type="entry name" value="cupin_RmlC-like"/>
    <property type="match status" value="1"/>
</dbReference>
<sequence length="232" mass="25970">MRRDSQILVGILGIAAMAVMTSCNRTDSEHPALLPEPVVTYTDADAETGQRIEHGELIVDIDETKRLLHEQHHPHGVLETRRVPGDFERPGMTSIEDFVLSKEDLTVINPGPGEYVHVMEGQRHGYRNLTIGITYTAPDGAPPMHTHEGEESHVLLKGQKVLYALGDDIFVVEGPYIINIPPMVPHSFQNLDDEVAELVVIFPTNVWEYDVLDYFPFNTPEAKALAEEAKRE</sequence>
<dbReference type="AlphaFoldDB" id="A0A7Y2E5C1"/>
<feature type="domain" description="Cupin type-2" evidence="1">
    <location>
        <begin position="137"/>
        <end position="202"/>
    </location>
</feature>
<dbReference type="InterPro" id="IPR011051">
    <property type="entry name" value="RmlC_Cupin_sf"/>
</dbReference>